<protein>
    <recommendedName>
        <fullName evidence="4">Short-chain dehydrogenase</fullName>
    </recommendedName>
</protein>
<dbReference type="InterPro" id="IPR050259">
    <property type="entry name" value="SDR"/>
</dbReference>
<dbReference type="Gene3D" id="3.40.50.720">
    <property type="entry name" value="NAD(P)-binding Rossmann-like Domain"/>
    <property type="match status" value="1"/>
</dbReference>
<dbReference type="InterPro" id="IPR020904">
    <property type="entry name" value="Sc_DH/Rdtase_CS"/>
</dbReference>
<proteinExistence type="inferred from homology"/>
<dbReference type="NCBIfam" id="NF005559">
    <property type="entry name" value="PRK07231.1"/>
    <property type="match status" value="1"/>
</dbReference>
<dbReference type="InterPro" id="IPR036291">
    <property type="entry name" value="NAD(P)-bd_dom_sf"/>
</dbReference>
<dbReference type="GO" id="GO:0032787">
    <property type="term" value="P:monocarboxylic acid metabolic process"/>
    <property type="evidence" value="ECO:0007669"/>
    <property type="project" value="UniProtKB-ARBA"/>
</dbReference>
<gene>
    <name evidence="2" type="ORF">A2V47_04460</name>
</gene>
<evidence type="ECO:0008006" key="4">
    <source>
        <dbReference type="Google" id="ProtNLM"/>
    </source>
</evidence>
<dbReference type="EMBL" id="MEYH01000092">
    <property type="protein sequence ID" value="OGD14083.1"/>
    <property type="molecule type" value="Genomic_DNA"/>
</dbReference>
<sequence length="249" mass="26530">MRLENKVAIVTGGAQGLGEAYSIGMAREGASVVIADVDELSGHKVEGQIRNSGGKALFVKTDVSRKADTEAMVQKAIKEFDRLDIIVNNAGILFTAPVEDTTGEMWDKMFAVNVKGLFFCCQAAAKVMKKQKSGKIINISSIAAIGAQAGLCAYSSCKGAILPITRVFALELCKWNVQVNALLPGTTDTGMAKLAMADPNWTRQVTQSIPMGRLGMTDELLGAVLYFASDDSKYCTGQTLIVDGGYSMV</sequence>
<reference evidence="2 3" key="1">
    <citation type="journal article" date="2016" name="Nat. Commun.">
        <title>Thousands of microbial genomes shed light on interconnected biogeochemical processes in an aquifer system.</title>
        <authorList>
            <person name="Anantharaman K."/>
            <person name="Brown C.T."/>
            <person name="Hug L.A."/>
            <person name="Sharon I."/>
            <person name="Castelle C.J."/>
            <person name="Probst A.J."/>
            <person name="Thomas B.C."/>
            <person name="Singh A."/>
            <person name="Wilkins M.J."/>
            <person name="Karaoz U."/>
            <person name="Brodie E.L."/>
            <person name="Williams K.H."/>
            <person name="Hubbard S.S."/>
            <person name="Banfield J.F."/>
        </authorList>
    </citation>
    <scope>NUCLEOTIDE SEQUENCE [LARGE SCALE GENOMIC DNA]</scope>
</reference>
<dbReference type="PRINTS" id="PR00080">
    <property type="entry name" value="SDRFAMILY"/>
</dbReference>
<dbReference type="InterPro" id="IPR002347">
    <property type="entry name" value="SDR_fam"/>
</dbReference>
<dbReference type="CDD" id="cd05233">
    <property type="entry name" value="SDR_c"/>
    <property type="match status" value="1"/>
</dbReference>
<dbReference type="PRINTS" id="PR00081">
    <property type="entry name" value="GDHRDH"/>
</dbReference>
<dbReference type="PANTHER" id="PTHR42879">
    <property type="entry name" value="3-OXOACYL-(ACYL-CARRIER-PROTEIN) REDUCTASE"/>
    <property type="match status" value="1"/>
</dbReference>
<dbReference type="Proteomes" id="UP000177701">
    <property type="component" value="Unassembled WGS sequence"/>
</dbReference>
<accession>A0A1F5A695</accession>
<comment type="caution">
    <text evidence="2">The sequence shown here is derived from an EMBL/GenBank/DDBJ whole genome shotgun (WGS) entry which is preliminary data.</text>
</comment>
<name>A0A1F5A695_9BACT</name>
<organism evidence="2 3">
    <name type="scientific">Candidatus Sediminicultor quintus</name>
    <dbReference type="NCBI Taxonomy" id="1797291"/>
    <lineage>
        <taxon>Bacteria</taxon>
        <taxon>Pseudomonadati</taxon>
        <taxon>Atribacterota</taxon>
        <taxon>Candidatus Phoenicimicrobiia</taxon>
        <taxon>Candidatus Pheonicimicrobiales</taxon>
        <taxon>Candidatus Phoenicimicrobiaceae</taxon>
        <taxon>Candidatus Sediminicultor</taxon>
    </lineage>
</organism>
<dbReference type="PANTHER" id="PTHR42879:SF2">
    <property type="entry name" value="3-OXOACYL-[ACYL-CARRIER-PROTEIN] REDUCTASE FABG"/>
    <property type="match status" value="1"/>
</dbReference>
<dbReference type="AlphaFoldDB" id="A0A1F5A695"/>
<evidence type="ECO:0000313" key="3">
    <source>
        <dbReference type="Proteomes" id="UP000177701"/>
    </source>
</evidence>
<dbReference type="PROSITE" id="PS00061">
    <property type="entry name" value="ADH_SHORT"/>
    <property type="match status" value="1"/>
</dbReference>
<dbReference type="FunFam" id="3.40.50.720:FF:000084">
    <property type="entry name" value="Short-chain dehydrogenase reductase"/>
    <property type="match status" value="1"/>
</dbReference>
<comment type="similarity">
    <text evidence="1">Belongs to the short-chain dehydrogenases/reductases (SDR) family.</text>
</comment>
<dbReference type="Pfam" id="PF13561">
    <property type="entry name" value="adh_short_C2"/>
    <property type="match status" value="1"/>
</dbReference>
<evidence type="ECO:0000313" key="2">
    <source>
        <dbReference type="EMBL" id="OGD14083.1"/>
    </source>
</evidence>
<evidence type="ECO:0000256" key="1">
    <source>
        <dbReference type="ARBA" id="ARBA00006484"/>
    </source>
</evidence>
<dbReference type="SUPFAM" id="SSF51735">
    <property type="entry name" value="NAD(P)-binding Rossmann-fold domains"/>
    <property type="match status" value="1"/>
</dbReference>
<dbReference type="STRING" id="1797291.A2V47_04460"/>